<feature type="region of interest" description="Disordered" evidence="2">
    <location>
        <begin position="53"/>
        <end position="72"/>
    </location>
</feature>
<keyword evidence="5" id="KW-1185">Reference proteome</keyword>
<dbReference type="GO" id="GO:0016874">
    <property type="term" value="F:ligase activity"/>
    <property type="evidence" value="ECO:0007669"/>
    <property type="project" value="UniProtKB-KW"/>
</dbReference>
<accession>A0ABR3F2V9</accession>
<gene>
    <name evidence="4" type="primary">CDC53_5</name>
    <name evidence="4" type="ORF">V5O48_012429</name>
</gene>
<reference evidence="4 5" key="1">
    <citation type="submission" date="2024-02" db="EMBL/GenBank/DDBJ databases">
        <title>A draft genome for the cacao thread blight pathogen Marasmius crinis-equi.</title>
        <authorList>
            <person name="Cohen S.P."/>
            <person name="Baruah I.K."/>
            <person name="Amoako-Attah I."/>
            <person name="Bukari Y."/>
            <person name="Meinhardt L.W."/>
            <person name="Bailey B.A."/>
        </authorList>
    </citation>
    <scope>NUCLEOTIDE SEQUENCE [LARGE SCALE GENOMIC DNA]</scope>
    <source>
        <strain evidence="4 5">GH-76</strain>
    </source>
</reference>
<evidence type="ECO:0000259" key="3">
    <source>
        <dbReference type="Pfam" id="PF00888"/>
    </source>
</evidence>
<evidence type="ECO:0000256" key="2">
    <source>
        <dbReference type="SAM" id="MobiDB-lite"/>
    </source>
</evidence>
<dbReference type="InterPro" id="IPR016159">
    <property type="entry name" value="Cullin_repeat-like_dom_sf"/>
</dbReference>
<dbReference type="Pfam" id="PF00888">
    <property type="entry name" value="Cullin"/>
    <property type="match status" value="1"/>
</dbReference>
<comment type="caution">
    <text evidence="4">The sequence shown here is derived from an EMBL/GenBank/DDBJ whole genome shotgun (WGS) entry which is preliminary data.</text>
</comment>
<proteinExistence type="inferred from homology"/>
<evidence type="ECO:0000256" key="1">
    <source>
        <dbReference type="ARBA" id="ARBA00006019"/>
    </source>
</evidence>
<sequence length="302" mass="35054">MAIDVLTPVPKTQEERWDYLKAGADLIMLGEELSFTQYQELFVEAHNYCTWTPSSEEGDDTDRTAEQKESINPQEDLYSKLQDYFGPYYFEASRKQAEALHNEDLLKYYSSRWTSYSNGAGSLNRLFNYLYRSYIKVQARDGGRKDLYPVFQLALRSWREHFLSPLQQHGRKLTRALIQLAERHREGETIDIGLMDSVLSSLVSVGIDTENMFFLSLDAYKEHFETEFLRESEERYRKASETWRSGSDEHVQAAKARVQEENDYISAAGEYLRPETQEELRRRCEVTILGDLAGEPGKGTTQ</sequence>
<protein>
    <submittedName>
        <fullName evidence="4">Ubiquitin ligase (Cullin) of SCF</fullName>
    </submittedName>
</protein>
<comment type="similarity">
    <text evidence="1">Belongs to the cullin family.</text>
</comment>
<dbReference type="InterPro" id="IPR001373">
    <property type="entry name" value="Cullin_N"/>
</dbReference>
<evidence type="ECO:0000313" key="5">
    <source>
        <dbReference type="Proteomes" id="UP001465976"/>
    </source>
</evidence>
<feature type="domain" description="Cullin N-terminal" evidence="3">
    <location>
        <begin position="17"/>
        <end position="288"/>
    </location>
</feature>
<dbReference type="Gene3D" id="1.20.1310.10">
    <property type="entry name" value="Cullin Repeats"/>
    <property type="match status" value="2"/>
</dbReference>
<dbReference type="Proteomes" id="UP001465976">
    <property type="component" value="Unassembled WGS sequence"/>
</dbReference>
<dbReference type="InterPro" id="IPR045093">
    <property type="entry name" value="Cullin"/>
</dbReference>
<dbReference type="EMBL" id="JBAHYK010001098">
    <property type="protein sequence ID" value="KAL0569529.1"/>
    <property type="molecule type" value="Genomic_DNA"/>
</dbReference>
<organism evidence="4 5">
    <name type="scientific">Marasmius crinis-equi</name>
    <dbReference type="NCBI Taxonomy" id="585013"/>
    <lineage>
        <taxon>Eukaryota</taxon>
        <taxon>Fungi</taxon>
        <taxon>Dikarya</taxon>
        <taxon>Basidiomycota</taxon>
        <taxon>Agaricomycotina</taxon>
        <taxon>Agaricomycetes</taxon>
        <taxon>Agaricomycetidae</taxon>
        <taxon>Agaricales</taxon>
        <taxon>Marasmiineae</taxon>
        <taxon>Marasmiaceae</taxon>
        <taxon>Marasmius</taxon>
    </lineage>
</organism>
<evidence type="ECO:0000313" key="4">
    <source>
        <dbReference type="EMBL" id="KAL0569529.1"/>
    </source>
</evidence>
<name>A0ABR3F2V9_9AGAR</name>
<dbReference type="PANTHER" id="PTHR11932">
    <property type="entry name" value="CULLIN"/>
    <property type="match status" value="1"/>
</dbReference>
<dbReference type="SUPFAM" id="SSF74788">
    <property type="entry name" value="Cullin repeat-like"/>
    <property type="match status" value="1"/>
</dbReference>
<keyword evidence="4" id="KW-0436">Ligase</keyword>